<name>A0ABT0URN6_9ACTN</name>
<gene>
    <name evidence="1" type="ORF">NBG84_23770</name>
</gene>
<keyword evidence="2" id="KW-1185">Reference proteome</keyword>
<evidence type="ECO:0000313" key="2">
    <source>
        <dbReference type="Proteomes" id="UP001431429"/>
    </source>
</evidence>
<dbReference type="RefSeq" id="WP_250921592.1">
    <property type="nucleotide sequence ID" value="NZ_JAMQAW010000029.1"/>
</dbReference>
<evidence type="ECO:0000313" key="1">
    <source>
        <dbReference type="EMBL" id="MCM2391272.1"/>
    </source>
</evidence>
<reference evidence="1" key="1">
    <citation type="submission" date="2022-06" db="EMBL/GenBank/DDBJ databases">
        <title>Genome public.</title>
        <authorList>
            <person name="Sun Q."/>
        </authorList>
    </citation>
    <scope>NUCLEOTIDE SEQUENCE</scope>
    <source>
        <strain evidence="1">CWNU-1</strain>
    </source>
</reference>
<comment type="caution">
    <text evidence="1">The sequence shown here is derived from an EMBL/GenBank/DDBJ whole genome shotgun (WGS) entry which is preliminary data.</text>
</comment>
<sequence length="173" mass="19113">MSLIDDRDFPAALAAVAEVEFEYADGDGVDLYPFDDSVSAEETTDWLRSWTGNHELDGDGFRLFGKDGTGGYVALWLVRPDTELTGQPVAFFGSEGETGVVARDLSEYLWLLADGFGPFEAVEYPQRDPQPHDELTAIAERHAQLPRRSAHEVLAAAAKEFPGFQQTIDDLCR</sequence>
<organism evidence="1 2">
    <name type="scientific">Streptomyces albipurpureus</name>
    <dbReference type="NCBI Taxonomy" id="2897419"/>
    <lineage>
        <taxon>Bacteria</taxon>
        <taxon>Bacillati</taxon>
        <taxon>Actinomycetota</taxon>
        <taxon>Actinomycetes</taxon>
        <taxon>Kitasatosporales</taxon>
        <taxon>Streptomycetaceae</taxon>
        <taxon>Streptomyces</taxon>
    </lineage>
</organism>
<protein>
    <submittedName>
        <fullName evidence="1">SMI1/KNR4 family protein</fullName>
    </submittedName>
</protein>
<proteinExistence type="predicted"/>
<accession>A0ABT0URN6</accession>
<dbReference type="EMBL" id="JAMQAW010000029">
    <property type="protein sequence ID" value="MCM2391272.1"/>
    <property type="molecule type" value="Genomic_DNA"/>
</dbReference>
<dbReference type="Proteomes" id="UP001431429">
    <property type="component" value="Unassembled WGS sequence"/>
</dbReference>